<keyword evidence="3" id="KW-1185">Reference proteome</keyword>
<evidence type="ECO:0000313" key="3">
    <source>
        <dbReference type="Proteomes" id="UP000054485"/>
    </source>
</evidence>
<evidence type="ECO:0000256" key="1">
    <source>
        <dbReference type="SAM" id="SignalP"/>
    </source>
</evidence>
<evidence type="ECO:0008006" key="4">
    <source>
        <dbReference type="Google" id="ProtNLM"/>
    </source>
</evidence>
<proteinExistence type="predicted"/>
<dbReference type="AlphaFoldDB" id="A0A0D0A9J7"/>
<keyword evidence="1" id="KW-0732">Signal</keyword>
<sequence length="107" mass="12057">MVLILSAILISALQYLPRYAQIILNEQYFDVCFHGQASTSLMPLSGYPPRCHSQCLISPKSSRMVLRSPLKLTLHPGRSGMSYILSHPRCCFIQIHSQPPQAVQVLY</sequence>
<evidence type="ECO:0000313" key="2">
    <source>
        <dbReference type="EMBL" id="KIK38431.1"/>
    </source>
</evidence>
<dbReference type="InParanoid" id="A0A0D0A9J7"/>
<reference evidence="3" key="2">
    <citation type="submission" date="2015-01" db="EMBL/GenBank/DDBJ databases">
        <title>Evolutionary Origins and Diversification of the Mycorrhizal Mutualists.</title>
        <authorList>
            <consortium name="DOE Joint Genome Institute"/>
            <consortium name="Mycorrhizal Genomics Consortium"/>
            <person name="Kohler A."/>
            <person name="Kuo A."/>
            <person name="Nagy L.G."/>
            <person name="Floudas D."/>
            <person name="Copeland A."/>
            <person name="Barry K.W."/>
            <person name="Cichocki N."/>
            <person name="Veneault-Fourrey C."/>
            <person name="LaButti K."/>
            <person name="Lindquist E.A."/>
            <person name="Lipzen A."/>
            <person name="Lundell T."/>
            <person name="Morin E."/>
            <person name="Murat C."/>
            <person name="Riley R."/>
            <person name="Ohm R."/>
            <person name="Sun H."/>
            <person name="Tunlid A."/>
            <person name="Henrissat B."/>
            <person name="Grigoriev I.V."/>
            <person name="Hibbett D.S."/>
            <person name="Martin F."/>
        </authorList>
    </citation>
    <scope>NUCLEOTIDE SEQUENCE [LARGE SCALE GENOMIC DNA]</scope>
    <source>
        <strain evidence="3">UH-Slu-Lm8-n1</strain>
    </source>
</reference>
<accession>A0A0D0A9J7</accession>
<gene>
    <name evidence="2" type="ORF">CY34DRAFT_393807</name>
</gene>
<dbReference type="Proteomes" id="UP000054485">
    <property type="component" value="Unassembled WGS sequence"/>
</dbReference>
<dbReference type="HOGENOM" id="CLU_2211714_0_0_1"/>
<feature type="signal peptide" evidence="1">
    <location>
        <begin position="1"/>
        <end position="20"/>
    </location>
</feature>
<feature type="chain" id="PRO_5002207461" description="Secreted protein" evidence="1">
    <location>
        <begin position="21"/>
        <end position="107"/>
    </location>
</feature>
<organism evidence="2 3">
    <name type="scientific">Suillus luteus UH-Slu-Lm8-n1</name>
    <dbReference type="NCBI Taxonomy" id="930992"/>
    <lineage>
        <taxon>Eukaryota</taxon>
        <taxon>Fungi</taxon>
        <taxon>Dikarya</taxon>
        <taxon>Basidiomycota</taxon>
        <taxon>Agaricomycotina</taxon>
        <taxon>Agaricomycetes</taxon>
        <taxon>Agaricomycetidae</taxon>
        <taxon>Boletales</taxon>
        <taxon>Suillineae</taxon>
        <taxon>Suillaceae</taxon>
        <taxon>Suillus</taxon>
    </lineage>
</organism>
<dbReference type="EMBL" id="KN835393">
    <property type="protein sequence ID" value="KIK38431.1"/>
    <property type="molecule type" value="Genomic_DNA"/>
</dbReference>
<protein>
    <recommendedName>
        <fullName evidence="4">Secreted protein</fullName>
    </recommendedName>
</protein>
<reference evidence="2 3" key="1">
    <citation type="submission" date="2014-04" db="EMBL/GenBank/DDBJ databases">
        <authorList>
            <consortium name="DOE Joint Genome Institute"/>
            <person name="Kuo A."/>
            <person name="Ruytinx J."/>
            <person name="Rineau F."/>
            <person name="Colpaert J."/>
            <person name="Kohler A."/>
            <person name="Nagy L.G."/>
            <person name="Floudas D."/>
            <person name="Copeland A."/>
            <person name="Barry K.W."/>
            <person name="Cichocki N."/>
            <person name="Veneault-Fourrey C."/>
            <person name="LaButti K."/>
            <person name="Lindquist E.A."/>
            <person name="Lipzen A."/>
            <person name="Lundell T."/>
            <person name="Morin E."/>
            <person name="Murat C."/>
            <person name="Sun H."/>
            <person name="Tunlid A."/>
            <person name="Henrissat B."/>
            <person name="Grigoriev I.V."/>
            <person name="Hibbett D.S."/>
            <person name="Martin F."/>
            <person name="Nordberg H.P."/>
            <person name="Cantor M.N."/>
            <person name="Hua S.X."/>
        </authorList>
    </citation>
    <scope>NUCLEOTIDE SEQUENCE [LARGE SCALE GENOMIC DNA]</scope>
    <source>
        <strain evidence="2 3">UH-Slu-Lm8-n1</strain>
    </source>
</reference>
<name>A0A0D0A9J7_9AGAM</name>